<feature type="compositionally biased region" description="Polar residues" evidence="5">
    <location>
        <begin position="134"/>
        <end position="145"/>
    </location>
</feature>
<gene>
    <name evidence="6" type="ORF">CBRE1094_LOCUS17508</name>
</gene>
<proteinExistence type="predicted"/>
<feature type="compositionally biased region" description="Polar residues" evidence="5">
    <location>
        <begin position="161"/>
        <end position="170"/>
    </location>
</feature>
<dbReference type="PANTHER" id="PTHR45709:SF2">
    <property type="entry name" value="LARGE SUBUNIT GTPASE 1 HOMOLOG"/>
    <property type="match status" value="1"/>
</dbReference>
<evidence type="ECO:0000256" key="3">
    <source>
        <dbReference type="ARBA" id="ARBA00022801"/>
    </source>
</evidence>
<evidence type="ECO:0000256" key="1">
    <source>
        <dbReference type="ARBA" id="ARBA00022490"/>
    </source>
</evidence>
<evidence type="ECO:0000256" key="2">
    <source>
        <dbReference type="ARBA" id="ARBA00022741"/>
    </source>
</evidence>
<dbReference type="GO" id="GO:0005829">
    <property type="term" value="C:cytosol"/>
    <property type="evidence" value="ECO:0007669"/>
    <property type="project" value="TreeGrafter"/>
</dbReference>
<keyword evidence="3" id="KW-0378">Hydrolase</keyword>
<feature type="region of interest" description="Disordered" evidence="5">
    <location>
        <begin position="123"/>
        <end position="145"/>
    </location>
</feature>
<evidence type="ECO:0000256" key="4">
    <source>
        <dbReference type="ARBA" id="ARBA00023134"/>
    </source>
</evidence>
<reference evidence="6" key="1">
    <citation type="submission" date="2021-01" db="EMBL/GenBank/DDBJ databases">
        <authorList>
            <person name="Corre E."/>
            <person name="Pelletier E."/>
            <person name="Niang G."/>
            <person name="Scheremetjew M."/>
            <person name="Finn R."/>
            <person name="Kale V."/>
            <person name="Holt S."/>
            <person name="Cochrane G."/>
            <person name="Meng A."/>
            <person name="Brown T."/>
            <person name="Cohen L."/>
        </authorList>
    </citation>
    <scope>NUCLEOTIDE SEQUENCE</scope>
    <source>
        <strain evidence="6">UTEX LB 985</strain>
    </source>
</reference>
<dbReference type="EMBL" id="HBGU01032047">
    <property type="protein sequence ID" value="CAD9455008.1"/>
    <property type="molecule type" value="Transcribed_RNA"/>
</dbReference>
<sequence>MLLCDCPGLVFPSVAGSKAQMICDGILPIDQMKEYMEPIRLLCQRLSVRDFQETYVIRLRSQAEREEDPDTPELARELLMAHALARGYMTATKGTPDESRSARIILKDVVNAKLLYAVPPPGTEAPSAAADAEYSSQKKLPAKPSTTRYLEQMKAEYEAQEGSSMRTSSRSNRKDRAQQSVKMAAMQWRPPGVSAVPDRLVASGPRVETHQVDLM</sequence>
<dbReference type="InterPro" id="IPR043358">
    <property type="entry name" value="GNL1-like"/>
</dbReference>
<feature type="region of interest" description="Disordered" evidence="5">
    <location>
        <begin position="157"/>
        <end position="181"/>
    </location>
</feature>
<evidence type="ECO:0008006" key="7">
    <source>
        <dbReference type="Google" id="ProtNLM"/>
    </source>
</evidence>
<keyword evidence="1" id="KW-0963">Cytoplasm</keyword>
<evidence type="ECO:0000313" key="6">
    <source>
        <dbReference type="EMBL" id="CAD9455008.1"/>
    </source>
</evidence>
<evidence type="ECO:0000256" key="5">
    <source>
        <dbReference type="SAM" id="MobiDB-lite"/>
    </source>
</evidence>
<dbReference type="GO" id="GO:0005525">
    <property type="term" value="F:GTP binding"/>
    <property type="evidence" value="ECO:0007669"/>
    <property type="project" value="UniProtKB-KW"/>
</dbReference>
<keyword evidence="2" id="KW-0547">Nucleotide-binding</keyword>
<accession>A0A7S2DHV6</accession>
<dbReference type="AlphaFoldDB" id="A0A7S2DHV6"/>
<dbReference type="GO" id="GO:0003924">
    <property type="term" value="F:GTPase activity"/>
    <property type="evidence" value="ECO:0007669"/>
    <property type="project" value="InterPro"/>
</dbReference>
<organism evidence="6">
    <name type="scientific">Haptolina brevifila</name>
    <dbReference type="NCBI Taxonomy" id="156173"/>
    <lineage>
        <taxon>Eukaryota</taxon>
        <taxon>Haptista</taxon>
        <taxon>Haptophyta</taxon>
        <taxon>Prymnesiophyceae</taxon>
        <taxon>Prymnesiales</taxon>
        <taxon>Prymnesiaceae</taxon>
        <taxon>Haptolina</taxon>
    </lineage>
</organism>
<name>A0A7S2DHV6_9EUKA</name>
<protein>
    <recommendedName>
        <fullName evidence="7">G domain-containing protein</fullName>
    </recommendedName>
</protein>
<dbReference type="PANTHER" id="PTHR45709">
    <property type="entry name" value="LARGE SUBUNIT GTPASE 1 HOMOLOG-RELATED"/>
    <property type="match status" value="1"/>
</dbReference>
<keyword evidence="4" id="KW-0342">GTP-binding</keyword>